<dbReference type="EMBL" id="SZYD01000011">
    <property type="protein sequence ID" value="KAD4888606.1"/>
    <property type="molecule type" value="Genomic_DNA"/>
</dbReference>
<dbReference type="Proteomes" id="UP000326396">
    <property type="component" value="Linkage Group LG19"/>
</dbReference>
<proteinExistence type="inferred from homology"/>
<dbReference type="OrthoDB" id="71307at2759"/>
<dbReference type="Gene3D" id="1.20.80.10">
    <property type="match status" value="1"/>
</dbReference>
<dbReference type="GO" id="GO:0006631">
    <property type="term" value="P:fatty acid metabolic process"/>
    <property type="evidence" value="ECO:0007669"/>
    <property type="project" value="TreeGrafter"/>
</dbReference>
<organism evidence="5 6">
    <name type="scientific">Mikania micrantha</name>
    <name type="common">bitter vine</name>
    <dbReference type="NCBI Taxonomy" id="192012"/>
    <lineage>
        <taxon>Eukaryota</taxon>
        <taxon>Viridiplantae</taxon>
        <taxon>Streptophyta</taxon>
        <taxon>Embryophyta</taxon>
        <taxon>Tracheophyta</taxon>
        <taxon>Spermatophyta</taxon>
        <taxon>Magnoliopsida</taxon>
        <taxon>eudicotyledons</taxon>
        <taxon>Gunneridae</taxon>
        <taxon>Pentapetalae</taxon>
        <taxon>asterids</taxon>
        <taxon>campanulids</taxon>
        <taxon>Asterales</taxon>
        <taxon>Asteraceae</taxon>
        <taxon>Asteroideae</taxon>
        <taxon>Heliantheae alliance</taxon>
        <taxon>Eupatorieae</taxon>
        <taxon>Mikania</taxon>
    </lineage>
</organism>
<reference evidence="5 6" key="1">
    <citation type="submission" date="2019-05" db="EMBL/GenBank/DDBJ databases">
        <title>Mikania micrantha, genome provides insights into the molecular mechanism of rapid growth.</title>
        <authorList>
            <person name="Liu B."/>
        </authorList>
    </citation>
    <scope>NUCLEOTIDE SEQUENCE [LARGE SCALE GENOMIC DNA]</scope>
    <source>
        <strain evidence="5">NLD-2019</strain>
        <tissue evidence="5">Leaf</tissue>
    </source>
</reference>
<keyword evidence="6" id="KW-1185">Reference proteome</keyword>
<keyword evidence="2" id="KW-0446">Lipid-binding</keyword>
<dbReference type="PROSITE" id="PS51228">
    <property type="entry name" value="ACB_2"/>
    <property type="match status" value="1"/>
</dbReference>
<evidence type="ECO:0000256" key="2">
    <source>
        <dbReference type="ARBA" id="ARBA00023121"/>
    </source>
</evidence>
<protein>
    <recommendedName>
        <fullName evidence="4">ACB domain-containing protein</fullName>
    </recommendedName>
</protein>
<accession>A0A5N6NHN4</accession>
<dbReference type="PANTHER" id="PTHR23310:SF105">
    <property type="entry name" value="ACYL-COA-BINDING DOMAIN-CONTAINING PROTEIN 5"/>
    <property type="match status" value="1"/>
</dbReference>
<dbReference type="GO" id="GO:0000062">
    <property type="term" value="F:fatty-acyl-CoA binding"/>
    <property type="evidence" value="ECO:0007669"/>
    <property type="project" value="InterPro"/>
</dbReference>
<gene>
    <name evidence="5" type="ORF">E3N88_20679</name>
</gene>
<dbReference type="SUPFAM" id="SSF47027">
    <property type="entry name" value="Acyl-CoA binding protein"/>
    <property type="match status" value="1"/>
</dbReference>
<keyword evidence="3" id="KW-0732">Signal</keyword>
<evidence type="ECO:0000259" key="4">
    <source>
        <dbReference type="PROSITE" id="PS51228"/>
    </source>
</evidence>
<comment type="caution">
    <text evidence="5">The sequence shown here is derived from an EMBL/GenBank/DDBJ whole genome shotgun (WGS) entry which is preliminary data.</text>
</comment>
<sequence length="296" mass="32798">METLQQMFMTVIAAFAFLILIAKIASAATNGAADHPQSRSIRDLSNVLDEELNSSNMKKSSSDRKSTKKVRFAVDHDEFVVNKAVAEPFETKSIVIESNRSEIEEIGVNETVDCDVNSAKDECLSSCVAHDGRKEGKIVLVEGTMIHEENVAKCNENHMCMKLLCDDGIDEAVKEKEGLISEEDDSSDEDWEGVERSDLEKLFAMAADYGKLDDNLQSLESDTQMQLYALHKIATEGPCHEAQPMALKVSARAKWNSWQKLGNMNPDVAMEQYIGLLSELIPGWSQGIRSAVSVYV</sequence>
<dbReference type="Pfam" id="PF00887">
    <property type="entry name" value="ACBP"/>
    <property type="match status" value="1"/>
</dbReference>
<dbReference type="AlphaFoldDB" id="A0A5N6NHN4"/>
<name>A0A5N6NHN4_9ASTR</name>
<evidence type="ECO:0000313" key="5">
    <source>
        <dbReference type="EMBL" id="KAD4888606.1"/>
    </source>
</evidence>
<dbReference type="InterPro" id="IPR014352">
    <property type="entry name" value="FERM/acyl-CoA-bd_prot_sf"/>
</dbReference>
<feature type="signal peptide" evidence="3">
    <location>
        <begin position="1"/>
        <end position="27"/>
    </location>
</feature>
<feature type="chain" id="PRO_5024346886" description="ACB domain-containing protein" evidence="3">
    <location>
        <begin position="28"/>
        <end position="296"/>
    </location>
</feature>
<comment type="similarity">
    <text evidence="1">Belongs to the ACBP family.</text>
</comment>
<dbReference type="PANTHER" id="PTHR23310">
    <property type="entry name" value="ACYL-COA-BINDING PROTEIN, ACBP"/>
    <property type="match status" value="1"/>
</dbReference>
<evidence type="ECO:0000313" key="6">
    <source>
        <dbReference type="Proteomes" id="UP000326396"/>
    </source>
</evidence>
<evidence type="ECO:0000256" key="3">
    <source>
        <dbReference type="SAM" id="SignalP"/>
    </source>
</evidence>
<feature type="domain" description="ACB" evidence="4">
    <location>
        <begin position="199"/>
        <end position="286"/>
    </location>
</feature>
<dbReference type="InterPro" id="IPR000582">
    <property type="entry name" value="Acyl-CoA-binding_protein"/>
</dbReference>
<dbReference type="InterPro" id="IPR035984">
    <property type="entry name" value="Acyl-CoA-binding_sf"/>
</dbReference>
<evidence type="ECO:0000256" key="1">
    <source>
        <dbReference type="ARBA" id="ARBA00005567"/>
    </source>
</evidence>